<comment type="function">
    <text evidence="3">Most highly expressed siglec (sialic acid-binding immunoglobulin-like lectin) on B-cells that plays a role in various aspects of B-cell biology including differentiation, antigen presentation, and trafficking to bone marrow. Binds to alpha 2,6-linked sialic acid residues of surface molecules such as CD22 itself, CD45 and IgM in a cis configuration. Can also bind to ligands on other cells as an adhesion molecule in a trans configuration. Acts as an inhibitory coreceptor on the surface of B-cells and inhibits B-cell receptor induced signaling, characterized by inhibition of the calcium mobilization and cellular activation. Mechanistically, the immunoreceptor tyrosine-based inhibitory motif domain is phosphorylated by the Src kinase LYN, which in turn leads to the recruitment of the protein tyrosine phosphatase 1/PTPN6, leading to the negative regulation of BCR signaling. If this negative signaling from is of sufficient strength, apoptosis of the B-cell can be induced.</text>
</comment>
<name>A0A668A1S0_9TELE</name>
<dbReference type="PANTHER" id="PTHR46013">
    <property type="entry name" value="VASCULAR CELL ADHESION MOLECULE 1"/>
    <property type="match status" value="1"/>
</dbReference>
<dbReference type="InterPro" id="IPR056386">
    <property type="entry name" value="Ig_CD22"/>
</dbReference>
<evidence type="ECO:0000259" key="7">
    <source>
        <dbReference type="PROSITE" id="PS50835"/>
    </source>
</evidence>
<organism evidence="8 9">
    <name type="scientific">Myripristis murdjan</name>
    <name type="common">pinecone soldierfish</name>
    <dbReference type="NCBI Taxonomy" id="586833"/>
    <lineage>
        <taxon>Eukaryota</taxon>
        <taxon>Metazoa</taxon>
        <taxon>Chordata</taxon>
        <taxon>Craniata</taxon>
        <taxon>Vertebrata</taxon>
        <taxon>Euteleostomi</taxon>
        <taxon>Actinopterygii</taxon>
        <taxon>Neopterygii</taxon>
        <taxon>Teleostei</taxon>
        <taxon>Neoteleostei</taxon>
        <taxon>Acanthomorphata</taxon>
        <taxon>Holocentriformes</taxon>
        <taxon>Holocentridae</taxon>
        <taxon>Myripristis</taxon>
    </lineage>
</organism>
<dbReference type="Pfam" id="PF13895">
    <property type="entry name" value="Ig_2"/>
    <property type="match status" value="2"/>
</dbReference>
<evidence type="ECO:0000256" key="4">
    <source>
        <dbReference type="ARBA" id="ARBA00046458"/>
    </source>
</evidence>
<dbReference type="InterPro" id="IPR013783">
    <property type="entry name" value="Ig-like_fold"/>
</dbReference>
<protein>
    <recommendedName>
        <fullName evidence="1">B-cell receptor CD22</fullName>
    </recommendedName>
    <alternativeName>
        <fullName evidence="2">Sialic acid-binding Ig-like lectin 2</fullName>
    </alternativeName>
</protein>
<dbReference type="FunCoup" id="A0A668A1S0">
    <property type="interactions" value="602"/>
</dbReference>
<dbReference type="InterPro" id="IPR003599">
    <property type="entry name" value="Ig_sub"/>
</dbReference>
<dbReference type="SUPFAM" id="SSF48726">
    <property type="entry name" value="Immunoglobulin"/>
    <property type="match status" value="7"/>
</dbReference>
<dbReference type="PROSITE" id="PS50835">
    <property type="entry name" value="IG_LIKE"/>
    <property type="match status" value="6"/>
</dbReference>
<dbReference type="SMART" id="SM00409">
    <property type="entry name" value="IG"/>
    <property type="match status" value="6"/>
</dbReference>
<reference evidence="8" key="1">
    <citation type="submission" date="2019-06" db="EMBL/GenBank/DDBJ databases">
        <authorList>
            <consortium name="Wellcome Sanger Institute Data Sharing"/>
        </authorList>
    </citation>
    <scope>NUCLEOTIDE SEQUENCE [LARGE SCALE GENOMIC DNA]</scope>
</reference>
<feature type="domain" description="Ig-like" evidence="7">
    <location>
        <begin position="439"/>
        <end position="506"/>
    </location>
</feature>
<dbReference type="CDD" id="cd00096">
    <property type="entry name" value="Ig"/>
    <property type="match status" value="2"/>
</dbReference>
<evidence type="ECO:0000313" key="8">
    <source>
        <dbReference type="Ensembl" id="ENSMMDP00005048805.1"/>
    </source>
</evidence>
<proteinExistence type="predicted"/>
<feature type="domain" description="Ig-like" evidence="7">
    <location>
        <begin position="254"/>
        <end position="336"/>
    </location>
</feature>
<accession>A0A668A1S0</accession>
<dbReference type="Pfam" id="PF24518">
    <property type="entry name" value="Ig_CD22"/>
    <property type="match status" value="1"/>
</dbReference>
<evidence type="ECO:0000256" key="5">
    <source>
        <dbReference type="SAM" id="MobiDB-lite"/>
    </source>
</evidence>
<feature type="domain" description="Ig-like" evidence="7">
    <location>
        <begin position="344"/>
        <end position="426"/>
    </location>
</feature>
<evidence type="ECO:0000256" key="2">
    <source>
        <dbReference type="ARBA" id="ARBA00041781"/>
    </source>
</evidence>
<evidence type="ECO:0000256" key="6">
    <source>
        <dbReference type="SAM" id="Phobius"/>
    </source>
</evidence>
<feature type="region of interest" description="Disordered" evidence="5">
    <location>
        <begin position="885"/>
        <end position="916"/>
    </location>
</feature>
<dbReference type="InterPro" id="IPR003598">
    <property type="entry name" value="Ig_sub2"/>
</dbReference>
<keyword evidence="6" id="KW-0472">Membrane</keyword>
<comment type="subunit">
    <text evidence="4">Predominantly monomer of isoform CD22-beta. Also found as heterodimer of isoform CD22-beta and a shorter isoform. Interacts with PTPN6/SHP-1, LYN, SYK, PIK3R1/PIK3R2 and PLCG1 upon phosphorylation. Interacts with GRB2, INPP5D and SHC1 upon phosphorylation. May form a complex with INPP5D/SHIP, GRB2 and SHC1.</text>
</comment>
<dbReference type="Ensembl" id="ENSMMDT00005049760.1">
    <property type="protein sequence ID" value="ENSMMDP00005048805.1"/>
    <property type="gene ID" value="ENSMMDG00005022195.1"/>
</dbReference>
<feature type="domain" description="Ig-like" evidence="7">
    <location>
        <begin position="694"/>
        <end position="760"/>
    </location>
</feature>
<dbReference type="GeneTree" id="ENSGT00940000165428"/>
<feature type="domain" description="Ig-like" evidence="7">
    <location>
        <begin position="607"/>
        <end position="679"/>
    </location>
</feature>
<dbReference type="InterPro" id="IPR036179">
    <property type="entry name" value="Ig-like_dom_sf"/>
</dbReference>
<evidence type="ECO:0000256" key="1">
    <source>
        <dbReference type="ARBA" id="ARBA00040106"/>
    </source>
</evidence>
<dbReference type="Gene3D" id="2.60.40.10">
    <property type="entry name" value="Immunoglobulins"/>
    <property type="match status" value="7"/>
</dbReference>
<sequence>MKASTCRWLVFLAITIGILFVLLHFKNCLCNWLNGTSLTDCSTSVFTTTDFSCSSKLFETFDTHLRAKEGSCIEIRCTGDATQMRANEGNAVWYWIKNAEYHETNKNFTGTVIYSTTPKYPVSQEFEGRVEYLGSQSFGRQSQNKCGIRINNLQKTDSGNYSFRYEGAQIWMTNPRVNLTVEVLKIYGFKIQCLESGPVTLKCSTSSSCRFRPQIKELQLSYQQDYDENLKYANAFLSASLNQFLFSSVASDSPRNTEARKSPEDVKEGDIVTLTCSTRGRPDPAFSWFKDGTEATVKINVTGAEWKINSITASESGTYYCVATNKYGTDRSATIHIDVKFSGVKVDLETNSSEITEGEDIALTCAVSRSNPEPHSFGWYQNNNWIGEGKTYEIKQIQPERRGSYTCEATNSVGAARSQPHQINVSRYYVVDDSVKIREPLSLTCNTEAFPEPQTYSWYHNSHHKLSHSQKDLRIDRVDREDHGCYICSATNIIGPGTNSSATCIKVLFQPTNLTLWMPSEATEGQNITISCTTESFPLAQLTLSHINSNGQFSSTTSPPDSNFVSTIKVPFEVTPDDAGRYLCKAKNSEGSDSTEKELVVKYGPNVREKEDLVLKCKAESNPPVTSYTWRTTAARTEELEGQKDILTLRSVTPSHSGLYSCTAHNDLGTGKSQEFEVKVMYVKIDISLLNWKSPANLSCRCHSFPAVSQYQWYKITEEESDGTWVSSGQNYTVSPDKPGMYYCTAKNQMGLQPPALPASSRQHVRHQAHTVPDRDKAHTVGHGAGWAGVYAGVKRFIEEPSDTNGIVCGCHSQFLFSLFLLRPASNISTVYCTVNLPKGKQGKHDVYENIGKARAQKQPVASNFDSDSSEEDVEINYSVVNFKAKSGNQGGHHSRTKGYSSSDEEDKTQYSEVRI</sequence>
<keyword evidence="6" id="KW-1133">Transmembrane helix</keyword>
<reference evidence="8" key="2">
    <citation type="submission" date="2025-08" db="UniProtKB">
        <authorList>
            <consortium name="Ensembl"/>
        </authorList>
    </citation>
    <scope>IDENTIFICATION</scope>
</reference>
<dbReference type="PANTHER" id="PTHR46013:SF4">
    <property type="entry name" value="B-CELL RECEPTOR CD22-RELATED"/>
    <property type="match status" value="1"/>
</dbReference>
<evidence type="ECO:0000313" key="9">
    <source>
        <dbReference type="Proteomes" id="UP000472263"/>
    </source>
</evidence>
<dbReference type="Proteomes" id="UP000472263">
    <property type="component" value="Chromosome 16"/>
</dbReference>
<dbReference type="AlphaFoldDB" id="A0A668A1S0"/>
<feature type="transmembrane region" description="Helical" evidence="6">
    <location>
        <begin position="7"/>
        <end position="25"/>
    </location>
</feature>
<keyword evidence="6" id="KW-0812">Transmembrane</keyword>
<dbReference type="SMART" id="SM00408">
    <property type="entry name" value="IGc2"/>
    <property type="match status" value="5"/>
</dbReference>
<feature type="domain" description="Ig-like" evidence="7">
    <location>
        <begin position="511"/>
        <end position="600"/>
    </location>
</feature>
<keyword evidence="9" id="KW-1185">Reference proteome</keyword>
<reference evidence="8" key="3">
    <citation type="submission" date="2025-09" db="UniProtKB">
        <authorList>
            <consortium name="Ensembl"/>
        </authorList>
    </citation>
    <scope>IDENTIFICATION</scope>
</reference>
<dbReference type="InParanoid" id="A0A668A1S0"/>
<dbReference type="Pfam" id="PF13927">
    <property type="entry name" value="Ig_3"/>
    <property type="match status" value="3"/>
</dbReference>
<evidence type="ECO:0000256" key="3">
    <source>
        <dbReference type="ARBA" id="ARBA00045430"/>
    </source>
</evidence>
<dbReference type="InterPro" id="IPR007110">
    <property type="entry name" value="Ig-like_dom"/>
</dbReference>